<dbReference type="SUPFAM" id="SSF52402">
    <property type="entry name" value="Adenine nucleotide alpha hydrolases-like"/>
    <property type="match status" value="1"/>
</dbReference>
<organism evidence="2 3">
    <name type="scientific">Salinibacter ruber</name>
    <dbReference type="NCBI Taxonomy" id="146919"/>
    <lineage>
        <taxon>Bacteria</taxon>
        <taxon>Pseudomonadati</taxon>
        <taxon>Rhodothermota</taxon>
        <taxon>Rhodothermia</taxon>
        <taxon>Rhodothermales</taxon>
        <taxon>Salinibacteraceae</taxon>
        <taxon>Salinibacter</taxon>
    </lineage>
</organism>
<gene>
    <name evidence="2" type="ORF">GGP61_001340</name>
</gene>
<comment type="caution">
    <text evidence="2">The sequence shown here is derived from an EMBL/GenBank/DDBJ whole genome shotgun (WGS) entry which is preliminary data.</text>
</comment>
<evidence type="ECO:0000313" key="2">
    <source>
        <dbReference type="EMBL" id="MCS3709736.1"/>
    </source>
</evidence>
<dbReference type="RefSeq" id="WP_259123536.1">
    <property type="nucleotide sequence ID" value="NZ_JANTZO010000005.1"/>
</dbReference>
<sequence length="322" mass="36996">MAPSVGHQGDLFEPQDTTKDGRPVPKVQVLSFGAGQDSTALLEMWLGEEEFRSRWPAEHMIVAFSDTGDEHMATYRHLERQQERLQGQDGIELAWITPDMGYHRDSWPSLTEHWDRTNTIGSKKMPKSCSENLKSSVVYKYLDDRIGEMFGFESGRKNALYQYRERYGPVPVMLGIAAGEEDRAKGNDTGPLWMQRTVHRTYPLIELGMDRADCQQKIRELGGTVPRPSLCRRCPFKREADLLLMEKNQPEVLKEWIRLEQQKLDAWEEECQDRGIENSTVWGDGRTLEEVLQDARDKYADASMSEIEEKAFSEGHCVATTY</sequence>
<reference evidence="2" key="1">
    <citation type="submission" date="2022-08" db="EMBL/GenBank/DDBJ databases">
        <title>Genomic Encyclopedia of Type Strains, Phase V (KMG-V): Genome sequencing to study the core and pangenomes of soil and plant-associated prokaryotes.</title>
        <authorList>
            <person name="Whitman W."/>
        </authorList>
    </citation>
    <scope>NUCLEOTIDE SEQUENCE</scope>
    <source>
        <strain evidence="2">SP3049</strain>
    </source>
</reference>
<dbReference type="AlphaFoldDB" id="A0A9X2TGZ1"/>
<proteinExistence type="predicted"/>
<dbReference type="InterPro" id="IPR014729">
    <property type="entry name" value="Rossmann-like_a/b/a_fold"/>
</dbReference>
<evidence type="ECO:0000313" key="3">
    <source>
        <dbReference type="Proteomes" id="UP001155057"/>
    </source>
</evidence>
<protein>
    <recommendedName>
        <fullName evidence="4">Phosphoadenosine phosphosulphate reductase domain-containing protein</fullName>
    </recommendedName>
</protein>
<evidence type="ECO:0008006" key="4">
    <source>
        <dbReference type="Google" id="ProtNLM"/>
    </source>
</evidence>
<evidence type="ECO:0000256" key="1">
    <source>
        <dbReference type="SAM" id="MobiDB-lite"/>
    </source>
</evidence>
<dbReference type="Gene3D" id="3.40.50.620">
    <property type="entry name" value="HUPs"/>
    <property type="match status" value="1"/>
</dbReference>
<dbReference type="Proteomes" id="UP001155057">
    <property type="component" value="Unassembled WGS sequence"/>
</dbReference>
<feature type="region of interest" description="Disordered" evidence="1">
    <location>
        <begin position="1"/>
        <end position="24"/>
    </location>
</feature>
<accession>A0A9X2TGZ1</accession>
<dbReference type="EMBL" id="JANUAE010000004">
    <property type="protein sequence ID" value="MCS3709736.1"/>
    <property type="molecule type" value="Genomic_DNA"/>
</dbReference>
<name>A0A9X2TGZ1_9BACT</name>